<evidence type="ECO:0000259" key="11">
    <source>
        <dbReference type="Pfam" id="PF08544"/>
    </source>
</evidence>
<comment type="pathway">
    <text evidence="9">Isoprenoid biosynthesis; isopentenyl diphosphate biosynthesis via mevalonate pathway; isopentenyl diphosphate from (R)-mevalonate: step 1/3.</text>
</comment>
<keyword evidence="1" id="KW-0963">Cytoplasm</keyword>
<dbReference type="PANTHER" id="PTHR43290:SF2">
    <property type="entry name" value="MEVALONATE KINASE"/>
    <property type="match status" value="1"/>
</dbReference>
<dbReference type="SUPFAM" id="SSF55060">
    <property type="entry name" value="GHMP Kinase, C-terminal domain"/>
    <property type="match status" value="1"/>
</dbReference>
<evidence type="ECO:0000256" key="6">
    <source>
        <dbReference type="ARBA" id="ARBA00022840"/>
    </source>
</evidence>
<reference evidence="12" key="1">
    <citation type="submission" date="2024-06" db="EMBL/GenBank/DDBJ databases">
        <authorList>
            <person name="Fan A."/>
            <person name="Zhang F.Y."/>
            <person name="Zhang L."/>
        </authorList>
    </citation>
    <scope>NUCLEOTIDE SEQUENCE</scope>
    <source>
        <strain evidence="12">Y61</strain>
    </source>
</reference>
<feature type="domain" description="GHMP kinase N-terminal" evidence="10">
    <location>
        <begin position="76"/>
        <end position="153"/>
    </location>
</feature>
<protein>
    <submittedName>
        <fullName evidence="12">Mevalonate kinase</fullName>
        <ecNumber evidence="12">2.7.1.36</ecNumber>
    </submittedName>
</protein>
<evidence type="ECO:0000256" key="8">
    <source>
        <dbReference type="ARBA" id="ARBA00023098"/>
    </source>
</evidence>
<dbReference type="GO" id="GO:0005524">
    <property type="term" value="F:ATP binding"/>
    <property type="evidence" value="ECO:0007669"/>
    <property type="project" value="UniProtKB-KW"/>
</dbReference>
<dbReference type="PRINTS" id="PR00959">
    <property type="entry name" value="MEVGALKINASE"/>
</dbReference>
<evidence type="ECO:0000256" key="7">
    <source>
        <dbReference type="ARBA" id="ARBA00022842"/>
    </source>
</evidence>
<keyword evidence="4" id="KW-0547">Nucleotide-binding</keyword>
<sequence>MTKYRTGIGESSSKIILIGEHSVVYGQPAIAMPVPVVRAVTRTMHCPGPLRLECAFHHGILSNGDDNIAGLKKMIPAVLRALKQPERDLMISISSRIPEERGMGSSAAVAISVVRSLFHYFNTPLDRHRLLSLVEISEKCCHGNPSGIDAAAASSAHPIFFMKEKGTEWIHNTLHATLVIADTGLKGQTLHAVASLKKRLKQSVHLRGKIEQLGVLTSLARKTLETAKEEALGPILLDAHLILRELGVSHATLDHLVDTAMANGAMGAKLTGGGCGGCIIALVKDAERASHLAKKLVSAGAHNTWIQPFQDGYIPVRT</sequence>
<keyword evidence="5 12" id="KW-0418">Kinase</keyword>
<dbReference type="InterPro" id="IPR020568">
    <property type="entry name" value="Ribosomal_Su5_D2-typ_SF"/>
</dbReference>
<dbReference type="InterPro" id="IPR036554">
    <property type="entry name" value="GHMP_kinase_C_sf"/>
</dbReference>
<keyword evidence="7" id="KW-0460">Magnesium</keyword>
<dbReference type="InterPro" id="IPR006205">
    <property type="entry name" value="Mev_gal_kin"/>
</dbReference>
<keyword evidence="3 12" id="KW-0808">Transferase</keyword>
<dbReference type="NCBIfam" id="TIGR00549">
    <property type="entry name" value="mevalon_kin"/>
    <property type="match status" value="1"/>
</dbReference>
<dbReference type="GO" id="GO:0004496">
    <property type="term" value="F:mevalonate kinase activity"/>
    <property type="evidence" value="ECO:0007669"/>
    <property type="project" value="UniProtKB-EC"/>
</dbReference>
<evidence type="ECO:0000256" key="9">
    <source>
        <dbReference type="ARBA" id="ARBA00029438"/>
    </source>
</evidence>
<dbReference type="EMBL" id="CP159510">
    <property type="protein sequence ID" value="XCJ15716.1"/>
    <property type="molecule type" value="Genomic_DNA"/>
</dbReference>
<proteinExistence type="predicted"/>
<keyword evidence="6" id="KW-0067">ATP-binding</keyword>
<evidence type="ECO:0000313" key="12">
    <source>
        <dbReference type="EMBL" id="XCJ15716.1"/>
    </source>
</evidence>
<dbReference type="RefSeq" id="WP_353947511.1">
    <property type="nucleotide sequence ID" value="NZ_CP159510.1"/>
</dbReference>
<evidence type="ECO:0000259" key="10">
    <source>
        <dbReference type="Pfam" id="PF00288"/>
    </source>
</evidence>
<evidence type="ECO:0000256" key="2">
    <source>
        <dbReference type="ARBA" id="ARBA00022516"/>
    </source>
</evidence>
<dbReference type="EC" id="2.7.1.36" evidence="12"/>
<dbReference type="Pfam" id="PF00288">
    <property type="entry name" value="GHMP_kinases_N"/>
    <property type="match status" value="1"/>
</dbReference>
<keyword evidence="8" id="KW-0443">Lipid metabolism</keyword>
<keyword evidence="2" id="KW-0444">Lipid biosynthesis</keyword>
<accession>A0AAU8IC81</accession>
<dbReference type="Pfam" id="PF08544">
    <property type="entry name" value="GHMP_kinases_C"/>
    <property type="match status" value="1"/>
</dbReference>
<dbReference type="Gene3D" id="3.30.70.890">
    <property type="entry name" value="GHMP kinase, C-terminal domain"/>
    <property type="match status" value="1"/>
</dbReference>
<dbReference type="InterPro" id="IPR006204">
    <property type="entry name" value="GHMP_kinase_N_dom"/>
</dbReference>
<evidence type="ECO:0000256" key="5">
    <source>
        <dbReference type="ARBA" id="ARBA00022777"/>
    </source>
</evidence>
<dbReference type="PANTHER" id="PTHR43290">
    <property type="entry name" value="MEVALONATE KINASE"/>
    <property type="match status" value="1"/>
</dbReference>
<feature type="domain" description="GHMP kinase C-terminal" evidence="11">
    <location>
        <begin position="230"/>
        <end position="300"/>
    </location>
</feature>
<name>A0AAU8IC81_9BACL</name>
<dbReference type="SUPFAM" id="SSF54211">
    <property type="entry name" value="Ribosomal protein S5 domain 2-like"/>
    <property type="match status" value="1"/>
</dbReference>
<dbReference type="InterPro" id="IPR013750">
    <property type="entry name" value="GHMP_kinase_C_dom"/>
</dbReference>
<dbReference type="InterPro" id="IPR014721">
    <property type="entry name" value="Ribsml_uS5_D2-typ_fold_subgr"/>
</dbReference>
<evidence type="ECO:0000256" key="3">
    <source>
        <dbReference type="ARBA" id="ARBA00022679"/>
    </source>
</evidence>
<dbReference type="AlphaFoldDB" id="A0AAU8IC81"/>
<dbReference type="GO" id="GO:0005829">
    <property type="term" value="C:cytosol"/>
    <property type="evidence" value="ECO:0007669"/>
    <property type="project" value="TreeGrafter"/>
</dbReference>
<evidence type="ECO:0000256" key="1">
    <source>
        <dbReference type="ARBA" id="ARBA00022490"/>
    </source>
</evidence>
<evidence type="ECO:0000256" key="4">
    <source>
        <dbReference type="ARBA" id="ARBA00022741"/>
    </source>
</evidence>
<dbReference type="Gene3D" id="3.30.230.10">
    <property type="match status" value="1"/>
</dbReference>
<gene>
    <name evidence="12" type="primary">mvk</name>
    <name evidence="12" type="ORF">ABNN70_08215</name>
</gene>
<organism evidence="12">
    <name type="scientific">Sporolactobacillus sp. Y61</name>
    <dbReference type="NCBI Taxonomy" id="3160863"/>
    <lineage>
        <taxon>Bacteria</taxon>
        <taxon>Bacillati</taxon>
        <taxon>Bacillota</taxon>
        <taxon>Bacilli</taxon>
        <taxon>Bacillales</taxon>
        <taxon>Sporolactobacillaceae</taxon>
        <taxon>Sporolactobacillus</taxon>
    </lineage>
</organism>
<dbReference type="GO" id="GO:0019287">
    <property type="term" value="P:isopentenyl diphosphate biosynthetic process, mevalonate pathway"/>
    <property type="evidence" value="ECO:0007669"/>
    <property type="project" value="TreeGrafter"/>
</dbReference>